<proteinExistence type="inferred from homology"/>
<dbReference type="Pfam" id="PF02272">
    <property type="entry name" value="DHHA1"/>
    <property type="match status" value="1"/>
</dbReference>
<evidence type="ECO:0000313" key="9">
    <source>
        <dbReference type="EMBL" id="SMC54564.1"/>
    </source>
</evidence>
<evidence type="ECO:0000256" key="1">
    <source>
        <dbReference type="ARBA" id="ARBA00005915"/>
    </source>
</evidence>
<keyword evidence="3" id="KW-0540">Nuclease</keyword>
<name>A0A1W2A1M7_9FIRM</name>
<evidence type="ECO:0000313" key="10">
    <source>
        <dbReference type="Proteomes" id="UP000192790"/>
    </source>
</evidence>
<keyword evidence="10" id="KW-1185">Reference proteome</keyword>
<dbReference type="NCBIfam" id="TIGR00644">
    <property type="entry name" value="recJ"/>
    <property type="match status" value="1"/>
</dbReference>
<dbReference type="GO" id="GO:0008409">
    <property type="term" value="F:5'-3' exonuclease activity"/>
    <property type="evidence" value="ECO:0007669"/>
    <property type="project" value="InterPro"/>
</dbReference>
<dbReference type="GO" id="GO:0003676">
    <property type="term" value="F:nucleic acid binding"/>
    <property type="evidence" value="ECO:0007669"/>
    <property type="project" value="InterPro"/>
</dbReference>
<dbReference type="Gene3D" id="3.90.1640.30">
    <property type="match status" value="1"/>
</dbReference>
<dbReference type="InterPro" id="IPR041122">
    <property type="entry name" value="RecJ_OB"/>
</dbReference>
<dbReference type="SUPFAM" id="SSF64182">
    <property type="entry name" value="DHH phosphoesterases"/>
    <property type="match status" value="1"/>
</dbReference>
<dbReference type="STRING" id="1122930.SAMN02745168_1401"/>
<feature type="domain" description="DDH" evidence="6">
    <location>
        <begin position="83"/>
        <end position="232"/>
    </location>
</feature>
<gene>
    <name evidence="9" type="ORF">SAMN02745168_1401</name>
</gene>
<evidence type="ECO:0000259" key="6">
    <source>
        <dbReference type="Pfam" id="PF01368"/>
    </source>
</evidence>
<dbReference type="InterPro" id="IPR003156">
    <property type="entry name" value="DHHA1_dom"/>
</dbReference>
<comment type="similarity">
    <text evidence="1">Belongs to the RecJ family.</text>
</comment>
<evidence type="ECO:0000256" key="4">
    <source>
        <dbReference type="ARBA" id="ARBA00022801"/>
    </source>
</evidence>
<dbReference type="Gene3D" id="3.10.310.30">
    <property type="match status" value="1"/>
</dbReference>
<keyword evidence="4" id="KW-0378">Hydrolase</keyword>
<dbReference type="PANTHER" id="PTHR30255:SF2">
    <property type="entry name" value="SINGLE-STRANDED-DNA-SPECIFIC EXONUCLEASE RECJ"/>
    <property type="match status" value="1"/>
</dbReference>
<dbReference type="GO" id="GO:0006281">
    <property type="term" value="P:DNA repair"/>
    <property type="evidence" value="ECO:0007669"/>
    <property type="project" value="InterPro"/>
</dbReference>
<dbReference type="Proteomes" id="UP000192790">
    <property type="component" value="Unassembled WGS sequence"/>
</dbReference>
<evidence type="ECO:0000256" key="2">
    <source>
        <dbReference type="ARBA" id="ARBA00019841"/>
    </source>
</evidence>
<dbReference type="EMBL" id="FWXW01000003">
    <property type="protein sequence ID" value="SMC54564.1"/>
    <property type="molecule type" value="Genomic_DNA"/>
</dbReference>
<dbReference type="GO" id="GO:0006310">
    <property type="term" value="P:DNA recombination"/>
    <property type="evidence" value="ECO:0007669"/>
    <property type="project" value="InterPro"/>
</dbReference>
<sequence length="698" mass="76146">MNSLMERKKWELSEIRPEAIRALQQSGLPYLAAAVLASRGIRTPEEADLFLAAGHELMHSPFLFKDMDKAVTRIREALRLGERIAVFGDYDVDGITSTCLLVQYLRSQGANCIYYIPDRFEEGYGLNAEAISGFHTRGVSLIITVDCGITAIQEIAQAKALGIDVIVTDHHECKEELPDAYAVVDPFRPGCSYPFRALAGVGVAFKLALALAGPEREREVLDKYSPLAAIGTVADVVQMTGENRAIVSHGLRNISAYGSPGLHKLLAAIGLGDKPLTSTSIGYILAPRINASGRIGCASLAVELLLTEEPARTEDLVTALCSLNAERKNIEQEIFADALSKLETEPEGNRYAIVLADEGWHQGVIGIVASRLAERLTTPTFLICLSGEKGKGSCRSCFGINLFAALESASDLLLEYGGHGQAAGFTIPRENIPAFRARMNDFMNRALSGGQPTPTLHIDVAIEDPASVTLESVEGLNRLEPYGTGNLRPVFCLLGARVVCMQNVGGNHHLKMRVSKGKTIFECIFFSRNIETCGVVQGEPVDLAFFLQVNEFRSNRNVQLQLIDLRPAAALLSEEASAIKLYRRHRGGEPLTKEERGALLPNHEDFSTVWKYLKRSSGPEGIEETYTELSRKIAGSTGLKNALLRTMVCLDVFSERGLITMEARQETVSIRFSSREGKVDLEQSEIVISLKNGGLPIA</sequence>
<organism evidence="9 10">
    <name type="scientific">Papillibacter cinnamivorans DSM 12816</name>
    <dbReference type="NCBI Taxonomy" id="1122930"/>
    <lineage>
        <taxon>Bacteria</taxon>
        <taxon>Bacillati</taxon>
        <taxon>Bacillota</taxon>
        <taxon>Clostridia</taxon>
        <taxon>Eubacteriales</taxon>
        <taxon>Oscillospiraceae</taxon>
        <taxon>Papillibacter</taxon>
    </lineage>
</organism>
<dbReference type="InterPro" id="IPR001667">
    <property type="entry name" value="DDH_dom"/>
</dbReference>
<feature type="domain" description="RecJ OB" evidence="8">
    <location>
        <begin position="464"/>
        <end position="564"/>
    </location>
</feature>
<accession>A0A1W2A1M7</accession>
<dbReference type="InterPro" id="IPR004610">
    <property type="entry name" value="RecJ"/>
</dbReference>
<protein>
    <recommendedName>
        <fullName evidence="2">Single-stranded-DNA-specific exonuclease RecJ</fullName>
    </recommendedName>
</protein>
<evidence type="ECO:0000256" key="5">
    <source>
        <dbReference type="ARBA" id="ARBA00022839"/>
    </source>
</evidence>
<evidence type="ECO:0000256" key="3">
    <source>
        <dbReference type="ARBA" id="ARBA00022722"/>
    </source>
</evidence>
<dbReference type="Pfam" id="PF17768">
    <property type="entry name" value="RecJ_OB"/>
    <property type="match status" value="1"/>
</dbReference>
<dbReference type="Pfam" id="PF01368">
    <property type="entry name" value="DHH"/>
    <property type="match status" value="1"/>
</dbReference>
<reference evidence="9 10" key="1">
    <citation type="submission" date="2017-04" db="EMBL/GenBank/DDBJ databases">
        <authorList>
            <person name="Afonso C.L."/>
            <person name="Miller P.J."/>
            <person name="Scott M.A."/>
            <person name="Spackman E."/>
            <person name="Goraichik I."/>
            <person name="Dimitrov K.M."/>
            <person name="Suarez D.L."/>
            <person name="Swayne D.E."/>
        </authorList>
    </citation>
    <scope>NUCLEOTIDE SEQUENCE [LARGE SCALE GENOMIC DNA]</scope>
    <source>
        <strain evidence="9 10">DSM 12816</strain>
    </source>
</reference>
<feature type="domain" description="DHHA1" evidence="7">
    <location>
        <begin position="352"/>
        <end position="444"/>
    </location>
</feature>
<keyword evidence="5 9" id="KW-0269">Exonuclease</keyword>
<evidence type="ECO:0000259" key="7">
    <source>
        <dbReference type="Pfam" id="PF02272"/>
    </source>
</evidence>
<dbReference type="InterPro" id="IPR038763">
    <property type="entry name" value="DHH_sf"/>
</dbReference>
<evidence type="ECO:0000259" key="8">
    <source>
        <dbReference type="Pfam" id="PF17768"/>
    </source>
</evidence>
<dbReference type="AlphaFoldDB" id="A0A1W2A1M7"/>
<dbReference type="PANTHER" id="PTHR30255">
    <property type="entry name" value="SINGLE-STRANDED-DNA-SPECIFIC EXONUCLEASE RECJ"/>
    <property type="match status" value="1"/>
</dbReference>
<dbReference type="InterPro" id="IPR051673">
    <property type="entry name" value="SSDNA_exonuclease_RecJ"/>
</dbReference>